<evidence type="ECO:0008006" key="4">
    <source>
        <dbReference type="Google" id="ProtNLM"/>
    </source>
</evidence>
<dbReference type="Proteomes" id="UP000199727">
    <property type="component" value="Unassembled WGS sequence"/>
</dbReference>
<dbReference type="NCBIfam" id="TIGR02453">
    <property type="entry name" value="TIGR02453 family protein"/>
    <property type="match status" value="1"/>
</dbReference>
<comment type="caution">
    <text evidence="2">The sequence shown here is derived from an EMBL/GenBank/DDBJ whole genome shotgun (WGS) entry which is preliminary data.</text>
</comment>
<feature type="compositionally biased region" description="Acidic residues" evidence="1">
    <location>
        <begin position="154"/>
        <end position="198"/>
    </location>
</feature>
<dbReference type="PANTHER" id="PTHR36452">
    <property type="entry name" value="CHROMOSOME 12, WHOLE GENOME SHOTGUN SEQUENCE"/>
    <property type="match status" value="1"/>
</dbReference>
<dbReference type="AlphaFoldDB" id="A0A854QI38"/>
<dbReference type="PANTHER" id="PTHR36452:SF1">
    <property type="entry name" value="DUF2461 DOMAIN-CONTAINING PROTEIN"/>
    <property type="match status" value="1"/>
</dbReference>
<proteinExistence type="predicted"/>
<evidence type="ECO:0000313" key="2">
    <source>
        <dbReference type="EMBL" id="OXG29122.1"/>
    </source>
</evidence>
<accession>A0A854QI38</accession>
<feature type="compositionally biased region" description="Polar residues" evidence="1">
    <location>
        <begin position="95"/>
        <end position="107"/>
    </location>
</feature>
<protein>
    <recommendedName>
        <fullName evidence="4">TIGR02453 family protein</fullName>
    </recommendedName>
</protein>
<dbReference type="EMBL" id="AMKT01000010">
    <property type="protein sequence ID" value="OXG29122.1"/>
    <property type="molecule type" value="Genomic_DNA"/>
</dbReference>
<name>A0A854QI38_CRYNE</name>
<dbReference type="Pfam" id="PF09365">
    <property type="entry name" value="DUF2461"/>
    <property type="match status" value="1"/>
</dbReference>
<feature type="compositionally biased region" description="Polar residues" evidence="1">
    <location>
        <begin position="224"/>
        <end position="233"/>
    </location>
</feature>
<evidence type="ECO:0000313" key="3">
    <source>
        <dbReference type="Proteomes" id="UP000199727"/>
    </source>
</evidence>
<evidence type="ECO:0000256" key="1">
    <source>
        <dbReference type="SAM" id="MobiDB-lite"/>
    </source>
</evidence>
<dbReference type="OrthoDB" id="2537769at2759"/>
<reference evidence="2 3" key="1">
    <citation type="submission" date="2017-06" db="EMBL/GenBank/DDBJ databases">
        <title>Global population genomics of the pathogenic fungus Cryptococcus neoformans var. grubii.</title>
        <authorList>
            <person name="Cuomo C."/>
            <person name="Litvintseva A."/>
            <person name="Chen Y."/>
            <person name="Young S."/>
            <person name="Zeng Q."/>
            <person name="Chapman S."/>
            <person name="Gujja S."/>
            <person name="Saif S."/>
            <person name="Birren B."/>
        </authorList>
    </citation>
    <scope>NUCLEOTIDE SEQUENCE [LARGE SCALE GENOMIC DNA]</scope>
    <source>
        <strain evidence="2 3">Tu259-1</strain>
    </source>
</reference>
<feature type="region of interest" description="Disordered" evidence="1">
    <location>
        <begin position="69"/>
        <end position="242"/>
    </location>
</feature>
<gene>
    <name evidence="2" type="ORF">C361_00778</name>
</gene>
<sequence length="528" mass="59432">MSCRLLVEISSAGECFCHKIYRGRVEESPQDSLKVEVEGAFADKVDVSCRRYKVEYVFSNISQRLSNLLSSMPPRTSSRRMSATATPKVNKDDSAAQNNTPASTRSGRSIKKPDTISPYFNRSTGKKGKGKKAQGDSGEDDSHDSTELTSGEENSSDDDEGSEDEFGPSEDDQDGASVEDSESEAEPMDSDFLDEDDDYRPGRGKRRESAARNAKPPPKRTKTSAKANGQASSGKKKELKMKIGDHEYIEGYDDEEDDMTDTDLEDGQEIAGRIYPAPKTGQVPPGQISQNTLNFLKNLQIPERNDRDWFKSHEPSFRQAEKEWKSFVGIMQQQLSDVDDEVPVLPPSDVIHRIYRDIRFSSDKTPYKKGLSFTTSRGGRKGHFGSYHLYISPNGRSLLAGGIWMPDKNQTASIRHRILTEEGCTRFRQVIEEKDFVKWFGEAKEKKGERRNVFGHDDALKVAPKGVDKEHRDIDLLKLRTVAVVHHFTDEEVVDPDFQDKVKEGARVMLPFIRMLNDFVSLPPDNDE</sequence>
<dbReference type="InterPro" id="IPR012808">
    <property type="entry name" value="CHP02453"/>
</dbReference>
<feature type="compositionally biased region" description="Low complexity" evidence="1">
    <location>
        <begin position="70"/>
        <end position="87"/>
    </location>
</feature>
<organism evidence="2 3">
    <name type="scientific">Cryptococcus neoformans Tu259-1</name>
    <dbReference type="NCBI Taxonomy" id="1230072"/>
    <lineage>
        <taxon>Eukaryota</taxon>
        <taxon>Fungi</taxon>
        <taxon>Dikarya</taxon>
        <taxon>Basidiomycota</taxon>
        <taxon>Agaricomycotina</taxon>
        <taxon>Tremellomycetes</taxon>
        <taxon>Tremellales</taxon>
        <taxon>Cryptococcaceae</taxon>
        <taxon>Cryptococcus</taxon>
        <taxon>Cryptococcus neoformans species complex</taxon>
    </lineage>
</organism>